<keyword evidence="2" id="KW-0560">Oxidoreductase</keyword>
<dbReference type="InterPro" id="IPR003819">
    <property type="entry name" value="TauD/TfdA-like"/>
</dbReference>
<organism evidence="6 7">
    <name type="scientific">Amycolatopsis rubida</name>
    <dbReference type="NCBI Taxonomy" id="112413"/>
    <lineage>
        <taxon>Bacteria</taxon>
        <taxon>Bacillati</taxon>
        <taxon>Actinomycetota</taxon>
        <taxon>Actinomycetes</taxon>
        <taxon>Pseudonocardiales</taxon>
        <taxon>Pseudonocardiaceae</taxon>
        <taxon>Amycolatopsis</taxon>
    </lineage>
</organism>
<gene>
    <name evidence="6" type="ORF">G3I59_26055</name>
</gene>
<dbReference type="InterPro" id="IPR042098">
    <property type="entry name" value="TauD-like_sf"/>
</dbReference>
<evidence type="ECO:0000256" key="3">
    <source>
        <dbReference type="ARBA" id="ARBA00023004"/>
    </source>
</evidence>
<keyword evidence="3" id="KW-0408">Iron</keyword>
<evidence type="ECO:0000259" key="5">
    <source>
        <dbReference type="Pfam" id="PF02668"/>
    </source>
</evidence>
<evidence type="ECO:0000313" key="6">
    <source>
        <dbReference type="EMBL" id="NEC58964.1"/>
    </source>
</evidence>
<evidence type="ECO:0000256" key="1">
    <source>
        <dbReference type="ARBA" id="ARBA00001954"/>
    </source>
</evidence>
<dbReference type="Pfam" id="PF02668">
    <property type="entry name" value="TauD"/>
    <property type="match status" value="1"/>
</dbReference>
<dbReference type="EMBL" id="JAAGNC010000131">
    <property type="protein sequence ID" value="NEC58964.1"/>
    <property type="molecule type" value="Genomic_DNA"/>
</dbReference>
<dbReference type="SUPFAM" id="SSF51197">
    <property type="entry name" value="Clavaminate synthase-like"/>
    <property type="match status" value="1"/>
</dbReference>
<name>A0ABX0BXV6_9PSEU</name>
<feature type="domain" description="TauD/TfdA-like" evidence="5">
    <location>
        <begin position="11"/>
        <end position="295"/>
    </location>
</feature>
<evidence type="ECO:0000256" key="4">
    <source>
        <dbReference type="ARBA" id="ARBA00023194"/>
    </source>
</evidence>
<keyword evidence="4" id="KW-0045">Antibiotic biosynthesis</keyword>
<comment type="caution">
    <text evidence="6">The sequence shown here is derived from an EMBL/GenBank/DDBJ whole genome shotgun (WGS) entry which is preliminary data.</text>
</comment>
<dbReference type="PANTHER" id="PTHR10696">
    <property type="entry name" value="GAMMA-BUTYROBETAINE HYDROXYLASE-RELATED"/>
    <property type="match status" value="1"/>
</dbReference>
<evidence type="ECO:0000313" key="7">
    <source>
        <dbReference type="Proteomes" id="UP000470404"/>
    </source>
</evidence>
<evidence type="ECO:0000256" key="2">
    <source>
        <dbReference type="ARBA" id="ARBA00023002"/>
    </source>
</evidence>
<keyword evidence="7" id="KW-1185">Reference proteome</keyword>
<dbReference type="Gene3D" id="3.60.130.10">
    <property type="entry name" value="Clavaminate synthase-like"/>
    <property type="match status" value="1"/>
</dbReference>
<dbReference type="GO" id="GO:0051213">
    <property type="term" value="F:dioxygenase activity"/>
    <property type="evidence" value="ECO:0007669"/>
    <property type="project" value="UniProtKB-KW"/>
</dbReference>
<protein>
    <submittedName>
        <fullName evidence="6">TauD/TfdA family dioxygenase</fullName>
    </submittedName>
</protein>
<accession>A0ABX0BXV6</accession>
<dbReference type="PANTHER" id="PTHR10696:SF56">
    <property type="entry name" value="TAUD_TFDA-LIKE DOMAIN-CONTAINING PROTEIN"/>
    <property type="match status" value="1"/>
</dbReference>
<dbReference type="Proteomes" id="UP000470404">
    <property type="component" value="Unassembled WGS sequence"/>
</dbReference>
<reference evidence="6 7" key="1">
    <citation type="submission" date="2020-01" db="EMBL/GenBank/DDBJ databases">
        <title>Insect and environment-associated Actinomycetes.</title>
        <authorList>
            <person name="Currrie C."/>
            <person name="Chevrette M."/>
            <person name="Carlson C."/>
            <person name="Stubbendieck R."/>
            <person name="Wendt-Pienkowski E."/>
        </authorList>
    </citation>
    <scope>NUCLEOTIDE SEQUENCE [LARGE SCALE GENOMIC DNA]</scope>
    <source>
        <strain evidence="6 7">SID8386</strain>
    </source>
</reference>
<sequence length="314" mass="34310">MPARVLAGEAGTDLGRWASGAEDTVRAWLDVHGAVLFRGFGVRLEGFGAVLRALAGTPSPYRERSSPRTELGDRIYTATDHPADQPILLHNENSYQREFPRRLVFCCLRAADGGGATPLADTRRVLARIRPEVLAGFARRGVRYVRNYGTGLGLSWQEAFQTRQRTQAERHCREQGIDFEWGAGDRLRTSQVRPAVAVHPGTGERVWFNHAVFFHASSLPGEVGAEIRKQVAEADLPANAYYGDGAPIPAEVMDELRAAYAAELVATPWQRGDVLVVDNLLAAHGREPYTGAREVAVGMAGPLSWSAVRDGADR</sequence>
<proteinExistence type="predicted"/>
<keyword evidence="6" id="KW-0223">Dioxygenase</keyword>
<comment type="cofactor">
    <cofactor evidence="1">
        <name>Fe(2+)</name>
        <dbReference type="ChEBI" id="CHEBI:29033"/>
    </cofactor>
</comment>
<dbReference type="InterPro" id="IPR050411">
    <property type="entry name" value="AlphaKG_dependent_hydroxylases"/>
</dbReference>